<dbReference type="Proteomes" id="UP000325187">
    <property type="component" value="Unassembled WGS sequence"/>
</dbReference>
<name>A0A5A7MQQ0_9PROT</name>
<reference evidence="4 5" key="1">
    <citation type="submission" date="2019-09" db="EMBL/GenBank/DDBJ databases">
        <title>NBRP : Genome information of microbial organism related human and environment.</title>
        <authorList>
            <person name="Hattori M."/>
            <person name="Oshima K."/>
            <person name="Inaba H."/>
            <person name="Suda W."/>
            <person name="Sakamoto M."/>
            <person name="Iino T."/>
            <person name="Kitahara M."/>
            <person name="Oshida Y."/>
            <person name="Iida T."/>
            <person name="Kudo T."/>
            <person name="Itoh T."/>
            <person name="Ohkuma M."/>
        </authorList>
    </citation>
    <scope>NUCLEOTIDE SEQUENCE [LARGE SCALE GENOMIC DNA]</scope>
    <source>
        <strain evidence="2 4">Hi-2</strain>
        <strain evidence="3 5">Mie-1</strain>
    </source>
</reference>
<dbReference type="Gene3D" id="3.40.50.300">
    <property type="entry name" value="P-loop containing nucleotide triphosphate hydrolases"/>
    <property type="match status" value="1"/>
</dbReference>
<evidence type="ECO:0000313" key="2">
    <source>
        <dbReference type="EMBL" id="GEQ98420.1"/>
    </source>
</evidence>
<feature type="region of interest" description="Disordered" evidence="1">
    <location>
        <begin position="257"/>
        <end position="278"/>
    </location>
</feature>
<proteinExistence type="predicted"/>
<evidence type="ECO:0008006" key="6">
    <source>
        <dbReference type="Google" id="ProtNLM"/>
    </source>
</evidence>
<sequence>MSIFREWQYIFTIQHLAAQESIGDAFSTPIDILDHEELFADSLYPSGFIHHISRCGSTLTAKALARPNGHMMISQGGPLQRGFWAHITKDWTRPAEPDEKTLRRLRTLVLAMTRPRCGDEHRAFVKFISWNVVYVDLIAAAFPDVPALFLYRDPVEVIASVKRDTTAALLTRGTDQGAFLTGLPREKGAELSDVDYLTACYARYFEVAKDAKCNLSLVNYRDLGPHSFTRVAEQGLDLCLKEDDRLAMLEQFRYHSKDDSNSSTFSDDRAAKQAALSEDERARIEETCADLIARLDHSKRNLFAKNAPFGGEDSQKTFARQHQ</sequence>
<accession>A0A5A7MQQ0</accession>
<protein>
    <recommendedName>
        <fullName evidence="6">Sulfotransferase family protein</fullName>
    </recommendedName>
</protein>
<dbReference type="EMBL" id="BKCM01000004">
    <property type="protein sequence ID" value="GER00389.1"/>
    <property type="molecule type" value="Genomic_DNA"/>
</dbReference>
<dbReference type="EMBL" id="BKCL01000006">
    <property type="protein sequence ID" value="GEQ98420.1"/>
    <property type="molecule type" value="Genomic_DNA"/>
</dbReference>
<keyword evidence="5" id="KW-1185">Reference proteome</keyword>
<evidence type="ECO:0000313" key="3">
    <source>
        <dbReference type="EMBL" id="GER00389.1"/>
    </source>
</evidence>
<dbReference type="AlphaFoldDB" id="A0A5A7MQQ0"/>
<dbReference type="SUPFAM" id="SSF52540">
    <property type="entry name" value="P-loop containing nucleoside triphosphate hydrolases"/>
    <property type="match status" value="1"/>
</dbReference>
<accession>A0A5A7MZJ3</accession>
<organism evidence="2 4">
    <name type="scientific">Iodidimonas gelatinilytica</name>
    <dbReference type="NCBI Taxonomy" id="1236966"/>
    <lineage>
        <taxon>Bacteria</taxon>
        <taxon>Pseudomonadati</taxon>
        <taxon>Pseudomonadota</taxon>
        <taxon>Alphaproteobacteria</taxon>
        <taxon>Iodidimonadales</taxon>
        <taxon>Iodidimonadaceae</taxon>
        <taxon>Iodidimonas</taxon>
    </lineage>
</organism>
<feature type="compositionally biased region" description="Basic and acidic residues" evidence="1">
    <location>
        <begin position="257"/>
        <end position="271"/>
    </location>
</feature>
<dbReference type="Proteomes" id="UP000322084">
    <property type="component" value="Unassembled WGS sequence"/>
</dbReference>
<dbReference type="InterPro" id="IPR027417">
    <property type="entry name" value="P-loop_NTPase"/>
</dbReference>
<evidence type="ECO:0000256" key="1">
    <source>
        <dbReference type="SAM" id="MobiDB-lite"/>
    </source>
</evidence>
<evidence type="ECO:0000313" key="4">
    <source>
        <dbReference type="Proteomes" id="UP000322084"/>
    </source>
</evidence>
<evidence type="ECO:0000313" key="5">
    <source>
        <dbReference type="Proteomes" id="UP000325187"/>
    </source>
</evidence>
<comment type="caution">
    <text evidence="2">The sequence shown here is derived from an EMBL/GenBank/DDBJ whole genome shotgun (WGS) entry which is preliminary data.</text>
</comment>
<gene>
    <name evidence="2" type="ORF">JCM17844_20570</name>
    <name evidence="3" type="ORF">JCM17845_10120</name>
</gene>